<reference evidence="1 2" key="1">
    <citation type="submission" date="2023-12" db="EMBL/GenBank/DDBJ databases">
        <title>the genome sequence of Hyalangium sp. s54d21.</title>
        <authorList>
            <person name="Zhang X."/>
        </authorList>
    </citation>
    <scope>NUCLEOTIDE SEQUENCE [LARGE SCALE GENOMIC DNA]</scope>
    <source>
        <strain evidence="2">s54d21</strain>
    </source>
</reference>
<dbReference type="EMBL" id="JAXIVS010000002">
    <property type="protein sequence ID" value="MDY7226306.1"/>
    <property type="molecule type" value="Genomic_DNA"/>
</dbReference>
<gene>
    <name evidence="1" type="ORF">SYV04_07915</name>
</gene>
<dbReference type="InterPro" id="IPR018735">
    <property type="entry name" value="DUF2277"/>
</dbReference>
<organism evidence="1 2">
    <name type="scientific">Hyalangium rubrum</name>
    <dbReference type="NCBI Taxonomy" id="3103134"/>
    <lineage>
        <taxon>Bacteria</taxon>
        <taxon>Pseudomonadati</taxon>
        <taxon>Myxococcota</taxon>
        <taxon>Myxococcia</taxon>
        <taxon>Myxococcales</taxon>
        <taxon>Cystobacterineae</taxon>
        <taxon>Archangiaceae</taxon>
        <taxon>Hyalangium</taxon>
    </lineage>
</organism>
<sequence length="102" mass="11680">MCRNIKLLHHFEPPASKEEIRDSALQYVRKLSGMRAPSRANQAAFDRAVDEVTATITRLFASLESHGPPRTREAEKLKAIDRGLKREAQVRARVLQNMSRQR</sequence>
<protein>
    <submittedName>
        <fullName evidence="1">DUF2277 domain-containing protein</fullName>
    </submittedName>
</protein>
<dbReference type="RefSeq" id="WP_321545026.1">
    <property type="nucleotide sequence ID" value="NZ_JAXIVS010000002.1"/>
</dbReference>
<accession>A0ABU5GZ25</accession>
<proteinExistence type="predicted"/>
<evidence type="ECO:0000313" key="1">
    <source>
        <dbReference type="EMBL" id="MDY7226306.1"/>
    </source>
</evidence>
<dbReference type="Proteomes" id="UP001291309">
    <property type="component" value="Unassembled WGS sequence"/>
</dbReference>
<name>A0ABU5GZ25_9BACT</name>
<evidence type="ECO:0000313" key="2">
    <source>
        <dbReference type="Proteomes" id="UP001291309"/>
    </source>
</evidence>
<dbReference type="Pfam" id="PF10041">
    <property type="entry name" value="DUF2277"/>
    <property type="match status" value="1"/>
</dbReference>
<comment type="caution">
    <text evidence="1">The sequence shown here is derived from an EMBL/GenBank/DDBJ whole genome shotgun (WGS) entry which is preliminary data.</text>
</comment>
<keyword evidence="2" id="KW-1185">Reference proteome</keyword>